<dbReference type="EMBL" id="JAUSVF010000001">
    <property type="protein sequence ID" value="MDQ0319661.1"/>
    <property type="molecule type" value="Genomic_DNA"/>
</dbReference>
<dbReference type="InterPro" id="IPR000073">
    <property type="entry name" value="AB_hydrolase_1"/>
</dbReference>
<keyword evidence="3" id="KW-1185">Reference proteome</keyword>
<organism evidence="2 3">
    <name type="scientific">Pararhizobium capsulatum DSM 1112</name>
    <dbReference type="NCBI Taxonomy" id="1121113"/>
    <lineage>
        <taxon>Bacteria</taxon>
        <taxon>Pseudomonadati</taxon>
        <taxon>Pseudomonadota</taxon>
        <taxon>Alphaproteobacteria</taxon>
        <taxon>Hyphomicrobiales</taxon>
        <taxon>Rhizobiaceae</taxon>
        <taxon>Rhizobium/Agrobacterium group</taxon>
        <taxon>Pararhizobium</taxon>
    </lineage>
</organism>
<dbReference type="Gene3D" id="3.40.50.1820">
    <property type="entry name" value="alpha/beta hydrolase"/>
    <property type="match status" value="1"/>
</dbReference>
<evidence type="ECO:0000313" key="2">
    <source>
        <dbReference type="EMBL" id="MDQ0319661.1"/>
    </source>
</evidence>
<dbReference type="PANTHER" id="PTHR43194:SF2">
    <property type="entry name" value="PEROXISOMAL MEMBRANE PROTEIN LPX1"/>
    <property type="match status" value="1"/>
</dbReference>
<dbReference type="SUPFAM" id="SSF53474">
    <property type="entry name" value="alpha/beta-Hydrolases"/>
    <property type="match status" value="1"/>
</dbReference>
<reference evidence="2 3" key="1">
    <citation type="submission" date="2023-07" db="EMBL/GenBank/DDBJ databases">
        <title>Genomic Encyclopedia of Type Strains, Phase IV (KMG-IV): sequencing the most valuable type-strain genomes for metagenomic binning, comparative biology and taxonomic classification.</title>
        <authorList>
            <person name="Goeker M."/>
        </authorList>
    </citation>
    <scope>NUCLEOTIDE SEQUENCE [LARGE SCALE GENOMIC DNA]</scope>
    <source>
        <strain evidence="2 3">DSM 1112</strain>
    </source>
</reference>
<proteinExistence type="predicted"/>
<evidence type="ECO:0000313" key="3">
    <source>
        <dbReference type="Proteomes" id="UP001230207"/>
    </source>
</evidence>
<dbReference type="Pfam" id="PF00561">
    <property type="entry name" value="Abhydrolase_1"/>
    <property type="match status" value="1"/>
</dbReference>
<comment type="caution">
    <text evidence="2">The sequence shown here is derived from an EMBL/GenBank/DDBJ whole genome shotgun (WGS) entry which is preliminary data.</text>
</comment>
<protein>
    <submittedName>
        <fullName evidence="2">Pimeloyl-ACP methyl ester carboxylesterase</fullName>
    </submittedName>
</protein>
<name>A0ABU0BN29_9HYPH</name>
<gene>
    <name evidence="2" type="ORF">QO002_001799</name>
</gene>
<dbReference type="InterPro" id="IPR029058">
    <property type="entry name" value="AB_hydrolase_fold"/>
</dbReference>
<accession>A0ABU0BN29</accession>
<sequence>MAEASKPDFVEHFVGATDGISIYVREYGSNLRGQTRLPIVCLAGLSRNSRDFHELAVHLSMRKFQPRQVIALDYRGRGKSDWDPDSSHYQLPIEAQDVVKVCEALGIAKANFIGTSRGGLILHLLAATNPALLNSVILNDIGPVIEHAGLLHIRDYLSSPTRFLEWKDAVQNLKHLHGDAFPVLSEENWEAMAYAIYRHDGREIIADYDPALADALKNLNAETSLPDMWPLFEKLTAVPLLVIRGERSTILSGETLAEMIVRHPNATAVLAKGQGHAPLLHLDEPAQTIERFLDALT</sequence>
<feature type="domain" description="AB hydrolase-1" evidence="1">
    <location>
        <begin position="38"/>
        <end position="146"/>
    </location>
</feature>
<evidence type="ECO:0000259" key="1">
    <source>
        <dbReference type="Pfam" id="PF00561"/>
    </source>
</evidence>
<dbReference type="Proteomes" id="UP001230207">
    <property type="component" value="Unassembled WGS sequence"/>
</dbReference>
<dbReference type="RefSeq" id="WP_307228733.1">
    <property type="nucleotide sequence ID" value="NZ_JAUSVF010000001.1"/>
</dbReference>
<dbReference type="PANTHER" id="PTHR43194">
    <property type="entry name" value="HYDROLASE ALPHA/BETA FOLD FAMILY"/>
    <property type="match status" value="1"/>
</dbReference>
<dbReference type="InterPro" id="IPR050228">
    <property type="entry name" value="Carboxylesterase_BioH"/>
</dbReference>